<name>A0ABQ9GZY5_9NEOP</name>
<feature type="compositionally biased region" description="Basic residues" evidence="1">
    <location>
        <begin position="256"/>
        <end position="267"/>
    </location>
</feature>
<evidence type="ECO:0000313" key="3">
    <source>
        <dbReference type="Proteomes" id="UP001159363"/>
    </source>
</evidence>
<feature type="region of interest" description="Disordered" evidence="1">
    <location>
        <begin position="256"/>
        <end position="289"/>
    </location>
</feature>
<keyword evidence="3" id="KW-1185">Reference proteome</keyword>
<evidence type="ECO:0000256" key="1">
    <source>
        <dbReference type="SAM" id="MobiDB-lite"/>
    </source>
</evidence>
<accession>A0ABQ9GZY5</accession>
<gene>
    <name evidence="2" type="ORF">PR048_022035</name>
</gene>
<feature type="non-terminal residue" evidence="2">
    <location>
        <position position="480"/>
    </location>
</feature>
<evidence type="ECO:0000313" key="2">
    <source>
        <dbReference type="EMBL" id="KAJ8877580.1"/>
    </source>
</evidence>
<organism evidence="2 3">
    <name type="scientific">Dryococelus australis</name>
    <dbReference type="NCBI Taxonomy" id="614101"/>
    <lineage>
        <taxon>Eukaryota</taxon>
        <taxon>Metazoa</taxon>
        <taxon>Ecdysozoa</taxon>
        <taxon>Arthropoda</taxon>
        <taxon>Hexapoda</taxon>
        <taxon>Insecta</taxon>
        <taxon>Pterygota</taxon>
        <taxon>Neoptera</taxon>
        <taxon>Polyneoptera</taxon>
        <taxon>Phasmatodea</taxon>
        <taxon>Verophasmatodea</taxon>
        <taxon>Anareolatae</taxon>
        <taxon>Phasmatidae</taxon>
        <taxon>Eurycanthinae</taxon>
        <taxon>Dryococelus</taxon>
    </lineage>
</organism>
<sequence length="480" mass="52765">MQNEDVEPEVSKLCGKTKQNCEQRLVVFRNRVVADVGFRLLSSAHTRLCETGTASCWPTATLLRRKDFYRRAKRESRPRMRAPIAVVDTGRGTRSSAVRTIDSRQDEPAESLPGFSHVGIVADDAADRRVFSGISRYPHTYRPRFALTGLRVDHDGNNARLARRSDGTLGVRVSVARIAPSLLDLGRAVCRTLMSPVACSRLETVVLPGERTRQLIHKASEHANDTMSLSGGKGERHIRGGRGCWLGSALRVTARKRQVRMRAQRRRRDGEAADTLAGSSDGDRSDALPADRPALERAKASPATCMSLFANTPARRGLTRLGVLTSKQGDGGRICVATCIESKLGTTWPSERGKTGRTSHIECRSYARWQVLLSLLWHRSSLQSAQSILGGATVAERLACSPPTKANRVRSSAGPLPHLSHVGIMLDDATGRRVFLGDLPFPPALPFRRCSILNSITYIGFQDIANKYILLYHQALNFEG</sequence>
<dbReference type="Proteomes" id="UP001159363">
    <property type="component" value="Chromosome 7"/>
</dbReference>
<proteinExistence type="predicted"/>
<protein>
    <submittedName>
        <fullName evidence="2">Uncharacterized protein</fullName>
    </submittedName>
</protein>
<reference evidence="2 3" key="1">
    <citation type="submission" date="2023-02" db="EMBL/GenBank/DDBJ databases">
        <title>LHISI_Scaffold_Assembly.</title>
        <authorList>
            <person name="Stuart O.P."/>
            <person name="Cleave R."/>
            <person name="Magrath M.J.L."/>
            <person name="Mikheyev A.S."/>
        </authorList>
    </citation>
    <scope>NUCLEOTIDE SEQUENCE [LARGE SCALE GENOMIC DNA]</scope>
    <source>
        <strain evidence="2">Daus_M_001</strain>
        <tissue evidence="2">Leg muscle</tissue>
    </source>
</reference>
<dbReference type="EMBL" id="JARBHB010000008">
    <property type="protein sequence ID" value="KAJ8877580.1"/>
    <property type="molecule type" value="Genomic_DNA"/>
</dbReference>
<comment type="caution">
    <text evidence="2">The sequence shown here is derived from an EMBL/GenBank/DDBJ whole genome shotgun (WGS) entry which is preliminary data.</text>
</comment>